<keyword evidence="2" id="KW-1185">Reference proteome</keyword>
<protein>
    <submittedName>
        <fullName evidence="1">Uncharacterized protein</fullName>
    </submittedName>
</protein>
<reference evidence="1" key="1">
    <citation type="submission" date="2023-03" db="EMBL/GenBank/DDBJ databases">
        <title>Massive genome expansion in bonnet fungi (Mycena s.s.) driven by repeated elements and novel gene families across ecological guilds.</title>
        <authorList>
            <consortium name="Lawrence Berkeley National Laboratory"/>
            <person name="Harder C.B."/>
            <person name="Miyauchi S."/>
            <person name="Viragh M."/>
            <person name="Kuo A."/>
            <person name="Thoen E."/>
            <person name="Andreopoulos B."/>
            <person name="Lu D."/>
            <person name="Skrede I."/>
            <person name="Drula E."/>
            <person name="Henrissat B."/>
            <person name="Morin E."/>
            <person name="Kohler A."/>
            <person name="Barry K."/>
            <person name="LaButti K."/>
            <person name="Morin E."/>
            <person name="Salamov A."/>
            <person name="Lipzen A."/>
            <person name="Mereny Z."/>
            <person name="Hegedus B."/>
            <person name="Baldrian P."/>
            <person name="Stursova M."/>
            <person name="Weitz H."/>
            <person name="Taylor A."/>
            <person name="Grigoriev I.V."/>
            <person name="Nagy L.G."/>
            <person name="Martin F."/>
            <person name="Kauserud H."/>
        </authorList>
    </citation>
    <scope>NUCLEOTIDE SEQUENCE</scope>
    <source>
        <strain evidence="1">CBHHK002</strain>
    </source>
</reference>
<comment type="caution">
    <text evidence="1">The sequence shown here is derived from an EMBL/GenBank/DDBJ whole genome shotgun (WGS) entry which is preliminary data.</text>
</comment>
<dbReference type="AlphaFoldDB" id="A0AAD6ZCD5"/>
<evidence type="ECO:0000313" key="1">
    <source>
        <dbReference type="EMBL" id="KAJ7315105.1"/>
    </source>
</evidence>
<gene>
    <name evidence="1" type="ORF">DFH08DRAFT_972146</name>
</gene>
<organism evidence="1 2">
    <name type="scientific">Mycena albidolilacea</name>
    <dbReference type="NCBI Taxonomy" id="1033008"/>
    <lineage>
        <taxon>Eukaryota</taxon>
        <taxon>Fungi</taxon>
        <taxon>Dikarya</taxon>
        <taxon>Basidiomycota</taxon>
        <taxon>Agaricomycotina</taxon>
        <taxon>Agaricomycetes</taxon>
        <taxon>Agaricomycetidae</taxon>
        <taxon>Agaricales</taxon>
        <taxon>Marasmiineae</taxon>
        <taxon>Mycenaceae</taxon>
        <taxon>Mycena</taxon>
    </lineage>
</organism>
<proteinExistence type="predicted"/>
<evidence type="ECO:0000313" key="2">
    <source>
        <dbReference type="Proteomes" id="UP001218218"/>
    </source>
</evidence>
<name>A0AAD6ZCD5_9AGAR</name>
<dbReference type="Proteomes" id="UP001218218">
    <property type="component" value="Unassembled WGS sequence"/>
</dbReference>
<accession>A0AAD6ZCD5</accession>
<sequence>MRYPRLVLHRQQGFKNRSKCVPLNQTGAQIRLAREQQKNRVAALSFVQREALFSHGDHDIEMPDAPDYYSVDWQDVDSDDKEALQRLPPGEEGYYHSHAGKEAVFQEIFNKCQPGRGDPRRRAHRVQTMINSGKQQLPCLVEAYLKLKMNGPINSETMPGGWEIEVIGLDEYGTRYFVHVDGAMRTNETLIRHGYIGASPEKVSLAFLLRLFEVFRQVHRVCPRYSLGGLSTTLTNLHQSLRLAPLAEQLSTAYDAYLEVIREVEARAHAAMGRNASWYIKNLCAPCMYKTRNKPPLRFSWLGCMNGNNSLKLVDATFRAGITRPDDRASISFRWLTPEQVDAFKDEVANSQKKARSKKQPMAAAALSSYHDSHQHPLQSHCQGFELTRAGPRSDRRMRIPSSGVIIGFFRR</sequence>
<dbReference type="EMBL" id="JARIHO010000063">
    <property type="protein sequence ID" value="KAJ7315105.1"/>
    <property type="molecule type" value="Genomic_DNA"/>
</dbReference>